<name>A0A377IE46_HAEPH</name>
<accession>A0A377IE46</accession>
<proteinExistence type="inferred from homology"/>
<evidence type="ECO:0000256" key="2">
    <source>
        <dbReference type="ARBA" id="ARBA00022747"/>
    </source>
</evidence>
<reference evidence="5 6" key="1">
    <citation type="submission" date="2018-06" db="EMBL/GenBank/DDBJ databases">
        <authorList>
            <consortium name="Pathogen Informatics"/>
            <person name="Doyle S."/>
        </authorList>
    </citation>
    <scope>NUCLEOTIDE SEQUENCE [LARGE SCALE GENOMIC DNA]</scope>
    <source>
        <strain evidence="5 6">NCTC10794</strain>
    </source>
</reference>
<dbReference type="Pfam" id="PF01420">
    <property type="entry name" value="Methylase_S"/>
    <property type="match status" value="1"/>
</dbReference>
<sequence length="171" mass="19279">MEWGESGYLALSALNVKNGCIDPSVDAHFGDEALYQKWMTGNELKQGQVLFTTEAPMGNVAQIPDDKKYILSQRTIAFNIKEKYITDDFLAVLLRSPNVFNDLDSLSSGGTAKGISQKSLSNLYVKVPNSLEEQTQIGNFFKQLDDTIALHQQEVEKYKKIKQSYLEKMFI</sequence>
<dbReference type="Proteomes" id="UP000254867">
    <property type="component" value="Unassembled WGS sequence"/>
</dbReference>
<dbReference type="PANTHER" id="PTHR30408:SF12">
    <property type="entry name" value="TYPE I RESTRICTION ENZYME MJAVIII SPECIFICITY SUBUNIT"/>
    <property type="match status" value="1"/>
</dbReference>
<evidence type="ECO:0000256" key="1">
    <source>
        <dbReference type="ARBA" id="ARBA00010923"/>
    </source>
</evidence>
<dbReference type="InterPro" id="IPR000055">
    <property type="entry name" value="Restrct_endonuc_typeI_TRD"/>
</dbReference>
<dbReference type="PANTHER" id="PTHR30408">
    <property type="entry name" value="TYPE-1 RESTRICTION ENZYME ECOKI SPECIFICITY PROTEIN"/>
    <property type="match status" value="1"/>
</dbReference>
<keyword evidence="3" id="KW-0238">DNA-binding</keyword>
<evidence type="ECO:0000259" key="4">
    <source>
        <dbReference type="Pfam" id="PF01420"/>
    </source>
</evidence>
<dbReference type="Gene3D" id="3.90.220.20">
    <property type="entry name" value="DNA methylase specificity domains"/>
    <property type="match status" value="1"/>
</dbReference>
<gene>
    <name evidence="5" type="ORF">NCTC10794_02264</name>
</gene>
<dbReference type="EMBL" id="UGHH01000003">
    <property type="protein sequence ID" value="STO73039.1"/>
    <property type="molecule type" value="Genomic_DNA"/>
</dbReference>
<dbReference type="AlphaFoldDB" id="A0A377IE46"/>
<dbReference type="InterPro" id="IPR052021">
    <property type="entry name" value="Type-I_RS_S_subunit"/>
</dbReference>
<dbReference type="GO" id="GO:0009307">
    <property type="term" value="P:DNA restriction-modification system"/>
    <property type="evidence" value="ECO:0007669"/>
    <property type="project" value="UniProtKB-KW"/>
</dbReference>
<comment type="similarity">
    <text evidence="1">Belongs to the type-I restriction system S methylase family.</text>
</comment>
<dbReference type="GO" id="GO:0003677">
    <property type="term" value="F:DNA binding"/>
    <property type="evidence" value="ECO:0007669"/>
    <property type="project" value="UniProtKB-KW"/>
</dbReference>
<evidence type="ECO:0000313" key="5">
    <source>
        <dbReference type="EMBL" id="STO73039.1"/>
    </source>
</evidence>
<organism evidence="5 6">
    <name type="scientific">Haemophilus parahaemolyticus</name>
    <dbReference type="NCBI Taxonomy" id="735"/>
    <lineage>
        <taxon>Bacteria</taxon>
        <taxon>Pseudomonadati</taxon>
        <taxon>Pseudomonadota</taxon>
        <taxon>Gammaproteobacteria</taxon>
        <taxon>Pasteurellales</taxon>
        <taxon>Pasteurellaceae</taxon>
        <taxon>Haemophilus</taxon>
    </lineage>
</organism>
<evidence type="ECO:0000256" key="3">
    <source>
        <dbReference type="ARBA" id="ARBA00023125"/>
    </source>
</evidence>
<protein>
    <submittedName>
        <fullName evidence="5">Restriction modification system DNA specificity subunit</fullName>
    </submittedName>
</protein>
<feature type="domain" description="Type I restriction modification DNA specificity" evidence="4">
    <location>
        <begin position="44"/>
        <end position="155"/>
    </location>
</feature>
<dbReference type="InterPro" id="IPR044946">
    <property type="entry name" value="Restrct_endonuc_typeI_TRD_sf"/>
</dbReference>
<dbReference type="SUPFAM" id="SSF116734">
    <property type="entry name" value="DNA methylase specificity domain"/>
    <property type="match status" value="1"/>
</dbReference>
<evidence type="ECO:0000313" key="6">
    <source>
        <dbReference type="Proteomes" id="UP000254867"/>
    </source>
</evidence>
<keyword evidence="2" id="KW-0680">Restriction system</keyword>